<evidence type="ECO:0000256" key="1">
    <source>
        <dbReference type="SAM" id="Coils"/>
    </source>
</evidence>
<feature type="compositionally biased region" description="Low complexity" evidence="2">
    <location>
        <begin position="38"/>
        <end position="58"/>
    </location>
</feature>
<feature type="region of interest" description="Disordered" evidence="2">
    <location>
        <begin position="37"/>
        <end position="98"/>
    </location>
</feature>
<feature type="coiled-coil region" evidence="1">
    <location>
        <begin position="559"/>
        <end position="597"/>
    </location>
</feature>
<feature type="coiled-coil region" evidence="1">
    <location>
        <begin position="265"/>
        <end position="411"/>
    </location>
</feature>
<feature type="compositionally biased region" description="Basic and acidic residues" evidence="2">
    <location>
        <begin position="68"/>
        <end position="79"/>
    </location>
</feature>
<gene>
    <name evidence="3" type="ORF">TrCOL_g5986</name>
</gene>
<dbReference type="InterPro" id="IPR026205">
    <property type="entry name" value="PIBF1"/>
</dbReference>
<dbReference type="AlphaFoldDB" id="A0A9W7GRL4"/>
<dbReference type="GO" id="GO:0005815">
    <property type="term" value="C:microtubule organizing center"/>
    <property type="evidence" value="ECO:0007669"/>
    <property type="project" value="TreeGrafter"/>
</dbReference>
<sequence length="793" mass="89395">MPSTSKKPSSNENSKLLSLASDIGVSRVALRGEDLAKLSSGSESNSSLGNSSASSGDDSTLKVAADPSPRKKGGDRDVPDLDNSSSLDSDSGLLNDSDDSDTVHLSLPGSFDDTLNFDNIVFGIERGGGGGGGGMHMGMGMHMGGGGVGPSSQKLLDRIQDLEQSLTKQRLRHEEEVRSLKNRYEDQSSRVTTEALERDRELTLMQQRLADRKENFRELAISDSLFKELENLPESQLTLKEFVCVTAHRSTRRYKEELAGSRAKVDEIQELLNKTTDANEKSLREAQRARKVAEGREEGLRIDLTTSEDRLKEVEGKVRDFQRTVADLREKGRKFDETLQRAKTAEKKYDDLRKLAEDQASALNNAADNEKKVVQKSLDSEHQLQLLRMDKTFLQKEFELATQRADRAEKDNMRNEDLLRESMVKRDELLMQLNEARHSGKGAYEQKLEKEIGRLREDSAREMQEIRNNNDQVWERENKMLKEQKADAFKQYEMVMHDLQELRRTHEALVLRHAKMGSEQEAGVLEVRNELKMKDFEIAKLAASLEEVRLVKKESDLLVEHLRASLAVHQSEFANLKQEAKADKEILLDKLRGKDEQLEVYLQAEINFEAQIEEGEDPGAIAALSAPRRRVQHAVTLARRCVDIEKARVELGLQNDVLRERVVELEGRVQDAERRIETVKQPTKYVMDSIAEKDGVIKALREEGEKSRKELEGVKEELRAVLERREGLEKVQEIVKGFAGGGGDVQGGYMQGKYVVEEPVMPQMQVEQQADLSIHLERNTSPTKGGFHKSGGN</sequence>
<organism evidence="3 4">
    <name type="scientific">Triparma columacea</name>
    <dbReference type="NCBI Taxonomy" id="722753"/>
    <lineage>
        <taxon>Eukaryota</taxon>
        <taxon>Sar</taxon>
        <taxon>Stramenopiles</taxon>
        <taxon>Ochrophyta</taxon>
        <taxon>Bolidophyceae</taxon>
        <taxon>Parmales</taxon>
        <taxon>Triparmaceae</taxon>
        <taxon>Triparma</taxon>
    </lineage>
</organism>
<dbReference type="PANTHER" id="PTHR18950">
    <property type="entry name" value="PROGESTERONE-INDUCED BLOCKING FACTOR 1"/>
    <property type="match status" value="1"/>
</dbReference>
<feature type="compositionally biased region" description="Low complexity" evidence="2">
    <location>
        <begin position="81"/>
        <end position="95"/>
    </location>
</feature>
<dbReference type="GO" id="GO:0060271">
    <property type="term" value="P:cilium assembly"/>
    <property type="evidence" value="ECO:0007669"/>
    <property type="project" value="TreeGrafter"/>
</dbReference>
<proteinExistence type="predicted"/>
<reference evidence="4" key="1">
    <citation type="journal article" date="2023" name="Commun. Biol.">
        <title>Genome analysis of Parmales, the sister group of diatoms, reveals the evolutionary specialization of diatoms from phago-mixotrophs to photoautotrophs.</title>
        <authorList>
            <person name="Ban H."/>
            <person name="Sato S."/>
            <person name="Yoshikawa S."/>
            <person name="Yamada K."/>
            <person name="Nakamura Y."/>
            <person name="Ichinomiya M."/>
            <person name="Sato N."/>
            <person name="Blanc-Mathieu R."/>
            <person name="Endo H."/>
            <person name="Kuwata A."/>
            <person name="Ogata H."/>
        </authorList>
    </citation>
    <scope>NUCLEOTIDE SEQUENCE [LARGE SCALE GENOMIC DNA]</scope>
</reference>
<name>A0A9W7GRL4_9STRA</name>
<accession>A0A9W7GRL4</accession>
<dbReference type="Proteomes" id="UP001165065">
    <property type="component" value="Unassembled WGS sequence"/>
</dbReference>
<comment type="caution">
    <text evidence="3">The sequence shown here is derived from an EMBL/GenBank/DDBJ whole genome shotgun (WGS) entry which is preliminary data.</text>
</comment>
<evidence type="ECO:0000313" key="4">
    <source>
        <dbReference type="Proteomes" id="UP001165065"/>
    </source>
</evidence>
<keyword evidence="4" id="KW-1185">Reference proteome</keyword>
<protein>
    <submittedName>
        <fullName evidence="3">Uncharacterized protein</fullName>
    </submittedName>
</protein>
<keyword evidence="1" id="KW-0175">Coiled coil</keyword>
<dbReference type="PANTHER" id="PTHR18950:SF0">
    <property type="entry name" value="PROGESTERONE IMMUNOMODULATORY BINDING FACTOR 1"/>
    <property type="match status" value="1"/>
</dbReference>
<feature type="coiled-coil region" evidence="1">
    <location>
        <begin position="152"/>
        <end position="190"/>
    </location>
</feature>
<dbReference type="EMBL" id="BRYA01000439">
    <property type="protein sequence ID" value="GMI48843.1"/>
    <property type="molecule type" value="Genomic_DNA"/>
</dbReference>
<dbReference type="OrthoDB" id="194693at2759"/>
<feature type="coiled-coil region" evidence="1">
    <location>
        <begin position="655"/>
        <end position="731"/>
    </location>
</feature>
<evidence type="ECO:0000256" key="2">
    <source>
        <dbReference type="SAM" id="MobiDB-lite"/>
    </source>
</evidence>
<evidence type="ECO:0000313" key="3">
    <source>
        <dbReference type="EMBL" id="GMI48843.1"/>
    </source>
</evidence>